<reference evidence="3" key="1">
    <citation type="submission" date="2022-08" db="EMBL/GenBank/DDBJ databases">
        <title>Nisaea acidiphila sp. nov., isolated from a marine algal debris and emended description of the genus Nisaea Urios et al. 2008.</title>
        <authorList>
            <person name="Kwon K."/>
        </authorList>
    </citation>
    <scope>NUCLEOTIDE SEQUENCE</scope>
    <source>
        <strain evidence="3">MEBiC11861</strain>
    </source>
</reference>
<organism evidence="3 4">
    <name type="scientific">Nisaea acidiphila</name>
    <dbReference type="NCBI Taxonomy" id="1862145"/>
    <lineage>
        <taxon>Bacteria</taxon>
        <taxon>Pseudomonadati</taxon>
        <taxon>Pseudomonadota</taxon>
        <taxon>Alphaproteobacteria</taxon>
        <taxon>Rhodospirillales</taxon>
        <taxon>Thalassobaculaceae</taxon>
        <taxon>Nisaea</taxon>
    </lineage>
</organism>
<protein>
    <submittedName>
        <fullName evidence="3">Tail fiber protein</fullName>
    </submittedName>
</protein>
<dbReference type="Gene3D" id="3.90.1340.10">
    <property type="entry name" value="Phage tail collar domain"/>
    <property type="match status" value="1"/>
</dbReference>
<gene>
    <name evidence="3" type="ORF">NUH88_05680</name>
</gene>
<feature type="domain" description="Phage tail collar" evidence="2">
    <location>
        <begin position="43"/>
        <end position="98"/>
    </location>
</feature>
<dbReference type="InterPro" id="IPR037053">
    <property type="entry name" value="Phage_tail_collar_dom_sf"/>
</dbReference>
<evidence type="ECO:0000256" key="1">
    <source>
        <dbReference type="SAM" id="SignalP"/>
    </source>
</evidence>
<evidence type="ECO:0000313" key="3">
    <source>
        <dbReference type="EMBL" id="UUX51179.1"/>
    </source>
</evidence>
<accession>A0A9J7ATY9</accession>
<dbReference type="Pfam" id="PF07484">
    <property type="entry name" value="Collar"/>
    <property type="match status" value="1"/>
</dbReference>
<dbReference type="KEGG" id="naci:NUH88_05680"/>
<sequence length="240" mass="24968">MPFDILKRSVTRTVVAAAAVSALLLPTQKAEAVCADSSLAYLGSVCTTAASFCPRGYTELKGQMLKIGDNTALFSLLSCNWGGDCRSTFQLPDMRGRSAIGDGTGPGLTPIKLGQWRGKEFHTLTENQLARHNHAAVFEASGQSEISLEAYDGLGASPTPDSPNNYLQSVALNPLSPNPDAKLYGPGTGSPVPVGGLEFTGSGGTVVVGNTGASQPFGIQGPVMALKYCMVTSGLYPPRN</sequence>
<dbReference type="InterPro" id="IPR011083">
    <property type="entry name" value="Phage_tail_collar_dom"/>
</dbReference>
<proteinExistence type="predicted"/>
<name>A0A9J7ATY9_9PROT</name>
<keyword evidence="4" id="KW-1185">Reference proteome</keyword>
<dbReference type="SUPFAM" id="SSF88874">
    <property type="entry name" value="Receptor-binding domain of short tail fibre protein gp12"/>
    <property type="match status" value="1"/>
</dbReference>
<evidence type="ECO:0000313" key="4">
    <source>
        <dbReference type="Proteomes" id="UP001060336"/>
    </source>
</evidence>
<dbReference type="Proteomes" id="UP001060336">
    <property type="component" value="Chromosome"/>
</dbReference>
<dbReference type="EMBL" id="CP102480">
    <property type="protein sequence ID" value="UUX51179.1"/>
    <property type="molecule type" value="Genomic_DNA"/>
</dbReference>
<dbReference type="AlphaFoldDB" id="A0A9J7ATY9"/>
<dbReference type="RefSeq" id="WP_257770517.1">
    <property type="nucleotide sequence ID" value="NZ_CP102480.1"/>
</dbReference>
<feature type="signal peptide" evidence="1">
    <location>
        <begin position="1"/>
        <end position="32"/>
    </location>
</feature>
<keyword evidence="1" id="KW-0732">Signal</keyword>
<feature type="chain" id="PRO_5039900689" evidence="1">
    <location>
        <begin position="33"/>
        <end position="240"/>
    </location>
</feature>
<evidence type="ECO:0000259" key="2">
    <source>
        <dbReference type="Pfam" id="PF07484"/>
    </source>
</evidence>